<name>A0ABU9TMW2_9GAMM</name>
<protein>
    <submittedName>
        <fullName evidence="2">PilZ domain-containing protein</fullName>
    </submittedName>
</protein>
<dbReference type="RefSeq" id="WP_342853484.1">
    <property type="nucleotide sequence ID" value="NZ_JBBMRA010000001.1"/>
</dbReference>
<reference evidence="2 3" key="1">
    <citation type="submission" date="2024-03" db="EMBL/GenBank/DDBJ databases">
        <title>Community enrichment and isolation of bacterial strains for fucoidan degradation.</title>
        <authorList>
            <person name="Sichert A."/>
        </authorList>
    </citation>
    <scope>NUCLEOTIDE SEQUENCE [LARGE SCALE GENOMIC DNA]</scope>
    <source>
        <strain evidence="2 3">AS76</strain>
    </source>
</reference>
<dbReference type="InterPro" id="IPR009875">
    <property type="entry name" value="PilZ_domain"/>
</dbReference>
<evidence type="ECO:0000313" key="2">
    <source>
        <dbReference type="EMBL" id="MEM5535045.1"/>
    </source>
</evidence>
<gene>
    <name evidence="2" type="ORF">WNY58_01450</name>
</gene>
<dbReference type="Pfam" id="PF07238">
    <property type="entry name" value="PilZ"/>
    <property type="match status" value="1"/>
</dbReference>
<proteinExistence type="predicted"/>
<accession>A0ABU9TMW2</accession>
<sequence>MGEQKVFIRHPDEFPIELDLQESHPTLTDTSQLQLICHSTKPFQSGESIAIKIPSVASQIEVNGTVERCEDTNDGYELGITFNSLDALARIRMLEQLCYIQRYRNHVLKVEGRVISTQDAALEWIGKYAHLFPCEEESTTP</sequence>
<evidence type="ECO:0000313" key="3">
    <source>
        <dbReference type="Proteomes" id="UP001449225"/>
    </source>
</evidence>
<evidence type="ECO:0000259" key="1">
    <source>
        <dbReference type="Pfam" id="PF07238"/>
    </source>
</evidence>
<dbReference type="EMBL" id="JBBMRA010000001">
    <property type="protein sequence ID" value="MEM5535045.1"/>
    <property type="molecule type" value="Genomic_DNA"/>
</dbReference>
<keyword evidence="3" id="KW-1185">Reference proteome</keyword>
<feature type="domain" description="PilZ" evidence="1">
    <location>
        <begin position="40"/>
        <end position="98"/>
    </location>
</feature>
<dbReference type="Proteomes" id="UP001449225">
    <property type="component" value="Unassembled WGS sequence"/>
</dbReference>
<comment type="caution">
    <text evidence="2">The sequence shown here is derived from an EMBL/GenBank/DDBJ whole genome shotgun (WGS) entry which is preliminary data.</text>
</comment>
<organism evidence="2 3">
    <name type="scientific">Neptuniibacter pectenicola</name>
    <dbReference type="NCBI Taxonomy" id="1806669"/>
    <lineage>
        <taxon>Bacteria</taxon>
        <taxon>Pseudomonadati</taxon>
        <taxon>Pseudomonadota</taxon>
        <taxon>Gammaproteobacteria</taxon>
        <taxon>Oceanospirillales</taxon>
        <taxon>Oceanospirillaceae</taxon>
        <taxon>Neptuniibacter</taxon>
    </lineage>
</organism>